<protein>
    <submittedName>
        <fullName evidence="1">Uncharacterized protein</fullName>
    </submittedName>
</protein>
<proteinExistence type="predicted"/>
<keyword evidence="2" id="KW-1185">Reference proteome</keyword>
<accession>A0AAU9PTA1</accession>
<evidence type="ECO:0000313" key="1">
    <source>
        <dbReference type="EMBL" id="CAH1452871.1"/>
    </source>
</evidence>
<name>A0AAU9PTA1_9ASTR</name>
<sequence length="488" mass="55238">MPAKSMFTTLGLASSVYRMWYLAKIPCKYTSTTMQIAMVESKKMEAGNGCSRRREDESVVSGPHWRPKIAISFELCQRGKLDNGDVCINGDASSQELVSITPLHLHVSLQASIIMTSVILRERSQESSNLHTHDTFKEEDDEFAATLRKAESLDYNNCMWLSSDVKIDAWFISLLSTTPSTKSRDILSTKATFFDGSIANPIEEASLVLDQRKEFEFFHENLEEKEVVSWLANDQSSSVSSITDTSDHDHEHSFSSCSSSEYSSEVVDLEEIGTNKPLFWPSEWTSDWDSETKCDLFIMSPRKNMYKLDSDKGFNRRLLFDTHQKSSTNFDLKNKMRNKPSRFRKPTKTSTKIVPLDDEIDFGRLTEAKVVNESGPMDTKTKTKTPVLKDDLRLQVLNGKKDLDKGCSRKLEFSIGDEDDDTSEVVEVKPLTMKSVRKHRIVLEDLLLVDKLNVEGAIEEALGLDEFNGLEGLGSEFNKDGFSLIENF</sequence>
<dbReference type="EMBL" id="CAKMRJ010005745">
    <property type="protein sequence ID" value="CAH1452871.1"/>
    <property type="molecule type" value="Genomic_DNA"/>
</dbReference>
<dbReference type="Proteomes" id="UP001157418">
    <property type="component" value="Unassembled WGS sequence"/>
</dbReference>
<gene>
    <name evidence="1" type="ORF">LVIROSA_LOCUS38157</name>
</gene>
<comment type="caution">
    <text evidence="1">The sequence shown here is derived from an EMBL/GenBank/DDBJ whole genome shotgun (WGS) entry which is preliminary data.</text>
</comment>
<dbReference type="PANTHER" id="PTHR36707">
    <property type="entry name" value="T20M3.17 PROTEIN"/>
    <property type="match status" value="1"/>
</dbReference>
<evidence type="ECO:0000313" key="2">
    <source>
        <dbReference type="Proteomes" id="UP001157418"/>
    </source>
</evidence>
<organism evidence="1 2">
    <name type="scientific">Lactuca virosa</name>
    <dbReference type="NCBI Taxonomy" id="75947"/>
    <lineage>
        <taxon>Eukaryota</taxon>
        <taxon>Viridiplantae</taxon>
        <taxon>Streptophyta</taxon>
        <taxon>Embryophyta</taxon>
        <taxon>Tracheophyta</taxon>
        <taxon>Spermatophyta</taxon>
        <taxon>Magnoliopsida</taxon>
        <taxon>eudicotyledons</taxon>
        <taxon>Gunneridae</taxon>
        <taxon>Pentapetalae</taxon>
        <taxon>asterids</taxon>
        <taxon>campanulids</taxon>
        <taxon>Asterales</taxon>
        <taxon>Asteraceae</taxon>
        <taxon>Cichorioideae</taxon>
        <taxon>Cichorieae</taxon>
        <taxon>Lactucinae</taxon>
        <taxon>Lactuca</taxon>
    </lineage>
</organism>
<reference evidence="1 2" key="1">
    <citation type="submission" date="2022-01" db="EMBL/GenBank/DDBJ databases">
        <authorList>
            <person name="Xiong W."/>
            <person name="Schranz E."/>
        </authorList>
    </citation>
    <scope>NUCLEOTIDE SEQUENCE [LARGE SCALE GENOMIC DNA]</scope>
</reference>
<dbReference type="AlphaFoldDB" id="A0AAU9PTA1"/>
<dbReference type="PANTHER" id="PTHR36707:SF1">
    <property type="entry name" value="T20M3.17 PROTEIN"/>
    <property type="match status" value="1"/>
</dbReference>